<protein>
    <submittedName>
        <fullName evidence="1">Uncharacterized protein</fullName>
    </submittedName>
</protein>
<dbReference type="EMBL" id="CAKJTG010000043">
    <property type="protein sequence ID" value="CAG9610607.1"/>
    <property type="molecule type" value="Genomic_DNA"/>
</dbReference>
<name>A0A9C7LCH6_9BACI</name>
<dbReference type="AlphaFoldDB" id="A0A9C7LCH6"/>
<sequence>MGILNKLRFILLLIFLSILQTGCNVFFESKSTIPIEMVAFNRLSDEEKDLIPVSPKDSIVQKIRVNDEIESFFDKDYHKDQVYSVSFNNTETNFSGKLEVFVDLDKITVVGKRNMSK</sequence>
<proteinExistence type="predicted"/>
<reference evidence="1" key="1">
    <citation type="submission" date="2021-10" db="EMBL/GenBank/DDBJ databases">
        <authorList>
            <person name="Criscuolo A."/>
        </authorList>
    </citation>
    <scope>NUCLEOTIDE SEQUENCE</scope>
    <source>
        <strain evidence="1">CIP111885</strain>
    </source>
</reference>
<gene>
    <name evidence="1" type="ORF">NEOCIP111885_04382</name>
</gene>
<evidence type="ECO:0000313" key="2">
    <source>
        <dbReference type="Proteomes" id="UP000789845"/>
    </source>
</evidence>
<accession>A0A9C7LCH6</accession>
<evidence type="ECO:0000313" key="1">
    <source>
        <dbReference type="EMBL" id="CAG9610607.1"/>
    </source>
</evidence>
<dbReference type="Proteomes" id="UP000789845">
    <property type="component" value="Unassembled WGS sequence"/>
</dbReference>
<comment type="caution">
    <text evidence="1">The sequence shown here is derived from an EMBL/GenBank/DDBJ whole genome shotgun (WGS) entry which is preliminary data.</text>
</comment>
<keyword evidence="2" id="KW-1185">Reference proteome</keyword>
<organism evidence="1 2">
    <name type="scientific">Pseudoneobacillus rhizosphaerae</name>
    <dbReference type="NCBI Taxonomy" id="2880968"/>
    <lineage>
        <taxon>Bacteria</taxon>
        <taxon>Bacillati</taxon>
        <taxon>Bacillota</taxon>
        <taxon>Bacilli</taxon>
        <taxon>Bacillales</taxon>
        <taxon>Bacillaceae</taxon>
        <taxon>Pseudoneobacillus</taxon>
    </lineage>
</organism>